<feature type="domain" description="Phospholipid/glycerol acyltransferase" evidence="1">
    <location>
        <begin position="69"/>
        <end position="188"/>
    </location>
</feature>
<evidence type="ECO:0000259" key="1">
    <source>
        <dbReference type="SMART" id="SM00563"/>
    </source>
</evidence>
<dbReference type="eggNOG" id="COG0204">
    <property type="taxonomic scope" value="Bacteria"/>
</dbReference>
<reference evidence="2 3" key="1">
    <citation type="journal article" date="2009" name="Stand. Genomic Sci.">
        <title>Complete genome sequence of Stackebrandtia nassauensis type strain (LLR-40K-21).</title>
        <authorList>
            <person name="Munk C."/>
            <person name="Lapidus A."/>
            <person name="Copeland A."/>
            <person name="Jando M."/>
            <person name="Mayilraj S."/>
            <person name="Glavina Del Rio T."/>
            <person name="Nolan M."/>
            <person name="Chen F."/>
            <person name="Lucas S."/>
            <person name="Tice H."/>
            <person name="Cheng J.F."/>
            <person name="Han C."/>
            <person name="Detter J.C."/>
            <person name="Bruce D."/>
            <person name="Goodwin L."/>
            <person name="Chain P."/>
            <person name="Pitluck S."/>
            <person name="Goker M."/>
            <person name="Ovchinikova G."/>
            <person name="Pati A."/>
            <person name="Ivanova N."/>
            <person name="Mavromatis K."/>
            <person name="Chen A."/>
            <person name="Palaniappan K."/>
            <person name="Land M."/>
            <person name="Hauser L."/>
            <person name="Chang Y.J."/>
            <person name="Jeffries C.D."/>
            <person name="Bristow J."/>
            <person name="Eisen J.A."/>
            <person name="Markowitz V."/>
            <person name="Hugenholtz P."/>
            <person name="Kyrpides N.C."/>
            <person name="Klenk H.P."/>
        </authorList>
    </citation>
    <scope>NUCLEOTIDE SEQUENCE [LARGE SCALE GENOMIC DNA]</scope>
    <source>
        <strain evidence="3">DSM 44728 / CIP 108903 / NRRL B-16338 / NBRC 102104 / LLR-40K-21</strain>
    </source>
</reference>
<dbReference type="CDD" id="cd07987">
    <property type="entry name" value="LPLAT_MGAT-like"/>
    <property type="match status" value="1"/>
</dbReference>
<gene>
    <name evidence="2" type="ordered locus">Snas_5767</name>
</gene>
<dbReference type="GO" id="GO:0016746">
    <property type="term" value="F:acyltransferase activity"/>
    <property type="evidence" value="ECO:0007669"/>
    <property type="project" value="UniProtKB-KW"/>
</dbReference>
<dbReference type="Proteomes" id="UP000000844">
    <property type="component" value="Chromosome"/>
</dbReference>
<dbReference type="Pfam" id="PF01553">
    <property type="entry name" value="Acyltransferase"/>
    <property type="match status" value="1"/>
</dbReference>
<dbReference type="EMBL" id="CP001778">
    <property type="protein sequence ID" value="ADD45397.1"/>
    <property type="molecule type" value="Genomic_DNA"/>
</dbReference>
<dbReference type="HOGENOM" id="CLU_042900_1_1_11"/>
<dbReference type="GO" id="GO:0016020">
    <property type="term" value="C:membrane"/>
    <property type="evidence" value="ECO:0007669"/>
    <property type="project" value="TreeGrafter"/>
</dbReference>
<dbReference type="PANTHER" id="PTHR22753">
    <property type="entry name" value="TRANSMEMBRANE PROTEIN 68"/>
    <property type="match status" value="1"/>
</dbReference>
<dbReference type="STRING" id="446470.Snas_5767"/>
<dbReference type="PIRSF" id="PIRSF016753">
    <property type="entry name" value="P_lipid/glycerol_ac_tran_prd"/>
    <property type="match status" value="1"/>
</dbReference>
<sequence>MDADRVAEALEELANLFTKRMTGDYEVDEFGFDAELTEQVAFRALRPLYRKWFRVETSGLDNVPDKGAALLVGNHSGTIAMDAMMVQLALFDEHPAQRHLRLLAADFVFKSPVLGEYARKLGATLASNTDAERLLGAGEVVGVFPEGTKGIGKPYWDRYKLQRFGRGGFVSTALRTGTPIIPVSIVGAEEIYPIIGDVPVLARLLKLPYFPITPTFPLLGPLGAVPLPSKWMIDFGEPIPTEGMAHLADDPLEVFNLADRVKETIAGTLRELLKRRGPAFQ</sequence>
<evidence type="ECO:0000313" key="2">
    <source>
        <dbReference type="EMBL" id="ADD45397.1"/>
    </source>
</evidence>
<dbReference type="PANTHER" id="PTHR22753:SF14">
    <property type="entry name" value="MONOACYLGLYCEROL_DIACYLGLYCEROL O-ACYLTRANSFERASE"/>
    <property type="match status" value="1"/>
</dbReference>
<proteinExistence type="predicted"/>
<protein>
    <submittedName>
        <fullName evidence="2">Phospholipid/glycerol acyltransferase</fullName>
    </submittedName>
</protein>
<dbReference type="RefSeq" id="WP_013020968.1">
    <property type="nucleotide sequence ID" value="NC_013947.1"/>
</dbReference>
<keyword evidence="2" id="KW-0012">Acyltransferase</keyword>
<name>D3PY68_STANL</name>
<keyword evidence="2" id="KW-0808">Transferase</keyword>
<evidence type="ECO:0000313" key="3">
    <source>
        <dbReference type="Proteomes" id="UP000000844"/>
    </source>
</evidence>
<dbReference type="AlphaFoldDB" id="D3PY68"/>
<dbReference type="InterPro" id="IPR002123">
    <property type="entry name" value="Plipid/glycerol_acylTrfase"/>
</dbReference>
<organism evidence="2 3">
    <name type="scientific">Stackebrandtia nassauensis (strain DSM 44728 / CIP 108903 / NRRL B-16338 / NBRC 102104 / LLR-40K-21)</name>
    <dbReference type="NCBI Taxonomy" id="446470"/>
    <lineage>
        <taxon>Bacteria</taxon>
        <taxon>Bacillati</taxon>
        <taxon>Actinomycetota</taxon>
        <taxon>Actinomycetes</taxon>
        <taxon>Glycomycetales</taxon>
        <taxon>Glycomycetaceae</taxon>
        <taxon>Stackebrandtia</taxon>
    </lineage>
</organism>
<keyword evidence="3" id="KW-1185">Reference proteome</keyword>
<dbReference type="SUPFAM" id="SSF69593">
    <property type="entry name" value="Glycerol-3-phosphate (1)-acyltransferase"/>
    <property type="match status" value="1"/>
</dbReference>
<dbReference type="KEGG" id="sna:Snas_5767"/>
<accession>D3PY68</accession>
<dbReference type="InterPro" id="IPR016676">
    <property type="entry name" value="P_lipid/glycerol_AcTrfase_prd"/>
</dbReference>
<dbReference type="SMART" id="SM00563">
    <property type="entry name" value="PlsC"/>
    <property type="match status" value="1"/>
</dbReference>